<dbReference type="RefSeq" id="WP_152098743.1">
    <property type="nucleotide sequence ID" value="NZ_AP021861.1"/>
</dbReference>
<reference evidence="6" key="1">
    <citation type="submission" date="2019-10" db="EMBL/GenBank/DDBJ databases">
        <title>Lacipirellula parvula gen. nov., sp. nov., representing a lineage of planctomycetes widespread in freshwater anoxic habitats, and description of the family Lacipirellulaceae.</title>
        <authorList>
            <person name="Dedysh S.N."/>
            <person name="Kulichevskaya I.S."/>
            <person name="Beletsky A.V."/>
            <person name="Rakitin A.L."/>
            <person name="Mardanov A.V."/>
            <person name="Ivanova A.A."/>
            <person name="Saltykova V.X."/>
            <person name="Rijpstra W.I.C."/>
            <person name="Sinninghe Damste J.S."/>
            <person name="Ravin N.V."/>
        </authorList>
    </citation>
    <scope>NUCLEOTIDE SEQUENCE [LARGE SCALE GENOMIC DNA]</scope>
    <source>
        <strain evidence="6">PX69</strain>
    </source>
</reference>
<dbReference type="Proteomes" id="UP000326837">
    <property type="component" value="Chromosome"/>
</dbReference>
<evidence type="ECO:0000259" key="4">
    <source>
        <dbReference type="Pfam" id="PF03328"/>
    </source>
</evidence>
<organism evidence="5 6">
    <name type="scientific">Lacipirellula parvula</name>
    <dbReference type="NCBI Taxonomy" id="2650471"/>
    <lineage>
        <taxon>Bacteria</taxon>
        <taxon>Pseudomonadati</taxon>
        <taxon>Planctomycetota</taxon>
        <taxon>Planctomycetia</taxon>
        <taxon>Pirellulales</taxon>
        <taxon>Lacipirellulaceae</taxon>
        <taxon>Lacipirellula</taxon>
    </lineage>
</organism>
<keyword evidence="6" id="KW-1185">Reference proteome</keyword>
<evidence type="ECO:0000313" key="5">
    <source>
        <dbReference type="EMBL" id="BBO32849.1"/>
    </source>
</evidence>
<proteinExistence type="inferred from homology"/>
<comment type="similarity">
    <text evidence="1">Belongs to the HpcH/HpaI aldolase family.</text>
</comment>
<dbReference type="KEGG" id="lpav:PLANPX_2461"/>
<keyword evidence="2" id="KW-0479">Metal-binding</keyword>
<evidence type="ECO:0000256" key="1">
    <source>
        <dbReference type="ARBA" id="ARBA00005568"/>
    </source>
</evidence>
<dbReference type="PANTHER" id="PTHR30502">
    <property type="entry name" value="2-KETO-3-DEOXY-L-RHAMNONATE ALDOLASE"/>
    <property type="match status" value="1"/>
</dbReference>
<dbReference type="SUPFAM" id="SSF51621">
    <property type="entry name" value="Phosphoenolpyruvate/pyruvate domain"/>
    <property type="match status" value="1"/>
</dbReference>
<dbReference type="EMBL" id="AP021861">
    <property type="protein sequence ID" value="BBO32849.1"/>
    <property type="molecule type" value="Genomic_DNA"/>
</dbReference>
<evidence type="ECO:0000256" key="3">
    <source>
        <dbReference type="ARBA" id="ARBA00023239"/>
    </source>
</evidence>
<feature type="domain" description="HpcH/HpaI aldolase/citrate lyase" evidence="4">
    <location>
        <begin position="23"/>
        <end position="214"/>
    </location>
</feature>
<accession>A0A5K7XJ21</accession>
<dbReference type="GO" id="GO:0046872">
    <property type="term" value="F:metal ion binding"/>
    <property type="evidence" value="ECO:0007669"/>
    <property type="project" value="UniProtKB-KW"/>
</dbReference>
<evidence type="ECO:0000256" key="2">
    <source>
        <dbReference type="ARBA" id="ARBA00022723"/>
    </source>
</evidence>
<dbReference type="InterPro" id="IPR005000">
    <property type="entry name" value="Aldolase/citrate-lyase_domain"/>
</dbReference>
<evidence type="ECO:0000313" key="6">
    <source>
        <dbReference type="Proteomes" id="UP000326837"/>
    </source>
</evidence>
<dbReference type="Gene3D" id="3.20.20.60">
    <property type="entry name" value="Phosphoenolpyruvate-binding domains"/>
    <property type="match status" value="1"/>
</dbReference>
<dbReference type="AlphaFoldDB" id="A0A5K7XJ21"/>
<dbReference type="GO" id="GO:0005737">
    <property type="term" value="C:cytoplasm"/>
    <property type="evidence" value="ECO:0007669"/>
    <property type="project" value="TreeGrafter"/>
</dbReference>
<sequence length="274" mass="29691">MKINGIKQRLAKNEPSFLTTLHLFDPAVYEMASMIGVDGIWMDMEHRTFSMETAQLLLTATRAGGDADVLLRVSRGEMSSVTRALECGAQGVIYPRCESPEEAREVVRNAKFAPLGQRGCDGWNRDAPFGTMPLNDYIAAANEQTLVVIQIESPAALELAPEIAKVDGVDVLMFGPGDYSVLAGVPGQMRSSAVLNASRRVCEAALSAGKHFAQPAGSLEAAEELMAMGGRIIFHDADILMVNRGLRAMQEMFKPYRSDSAKAPTPAVAKRPYE</sequence>
<dbReference type="InterPro" id="IPR050251">
    <property type="entry name" value="HpcH-HpaI_aldolase"/>
</dbReference>
<dbReference type="Pfam" id="PF03328">
    <property type="entry name" value="HpcH_HpaI"/>
    <property type="match status" value="1"/>
</dbReference>
<name>A0A5K7XJ21_9BACT</name>
<dbReference type="GO" id="GO:0016832">
    <property type="term" value="F:aldehyde-lyase activity"/>
    <property type="evidence" value="ECO:0007669"/>
    <property type="project" value="TreeGrafter"/>
</dbReference>
<protein>
    <recommendedName>
        <fullName evidence="4">HpcH/HpaI aldolase/citrate lyase domain-containing protein</fullName>
    </recommendedName>
</protein>
<keyword evidence="3" id="KW-0456">Lyase</keyword>
<dbReference type="InterPro" id="IPR015813">
    <property type="entry name" value="Pyrv/PenolPyrv_kinase-like_dom"/>
</dbReference>
<gene>
    <name evidence="5" type="ORF">PLANPX_2461</name>
</gene>
<dbReference type="PANTHER" id="PTHR30502:SF0">
    <property type="entry name" value="PHOSPHOENOLPYRUVATE CARBOXYLASE FAMILY PROTEIN"/>
    <property type="match status" value="1"/>
</dbReference>
<dbReference type="InterPro" id="IPR040442">
    <property type="entry name" value="Pyrv_kinase-like_dom_sf"/>
</dbReference>